<dbReference type="Pfam" id="PF01633">
    <property type="entry name" value="Choline_kinase"/>
    <property type="match status" value="1"/>
</dbReference>
<name>A0A9D1CM65_9FIRM</name>
<comment type="caution">
    <text evidence="1">The sequence shown here is derived from an EMBL/GenBank/DDBJ whole genome shotgun (WGS) entry which is preliminary data.</text>
</comment>
<reference evidence="1" key="1">
    <citation type="submission" date="2020-10" db="EMBL/GenBank/DDBJ databases">
        <authorList>
            <person name="Gilroy R."/>
        </authorList>
    </citation>
    <scope>NUCLEOTIDE SEQUENCE</scope>
    <source>
        <strain evidence="1">13361</strain>
    </source>
</reference>
<dbReference type="InterPro" id="IPR011009">
    <property type="entry name" value="Kinase-like_dom_sf"/>
</dbReference>
<dbReference type="GO" id="GO:0004305">
    <property type="term" value="F:ethanolamine kinase activity"/>
    <property type="evidence" value="ECO:0007669"/>
    <property type="project" value="TreeGrafter"/>
</dbReference>
<sequence length="302" mass="34342">MARQIETRDIPRIRELLQRVLGAEDYARLERLGGLTNRTYKTVLENGEIYVVRIPGEGTGDMICRADEKISTTLACSLGVDAPLLYFGDGGEKVSRYIPKAQTLCAAALQEPERIAQAAELLRRVHTCGKDTGVPFQVFSMAESYEGIIKNKGVPMYADYPEIKEAVAKIRKSLPEPSLVPCHNDPLCENWVQGADKLYLLDWEYAGMNDPMWDLADVSIEAGYTQEQDNRLLESYLQRKPTGEEQRRFLANKIYVDYLWTLWAKTRVPYDGQPMEDWAAERYTRLKGFLAEFGRLEAAVCR</sequence>
<dbReference type="Gene3D" id="3.90.1200.10">
    <property type="match status" value="1"/>
</dbReference>
<accession>A0A9D1CM65</accession>
<gene>
    <name evidence="1" type="ORF">IAB74_05655</name>
</gene>
<evidence type="ECO:0000313" key="1">
    <source>
        <dbReference type="EMBL" id="HIQ67972.1"/>
    </source>
</evidence>
<dbReference type="GO" id="GO:0005737">
    <property type="term" value="C:cytoplasm"/>
    <property type="evidence" value="ECO:0007669"/>
    <property type="project" value="TreeGrafter"/>
</dbReference>
<reference evidence="1" key="2">
    <citation type="journal article" date="2021" name="PeerJ">
        <title>Extensive microbial diversity within the chicken gut microbiome revealed by metagenomics and culture.</title>
        <authorList>
            <person name="Gilroy R."/>
            <person name="Ravi A."/>
            <person name="Getino M."/>
            <person name="Pursley I."/>
            <person name="Horton D.L."/>
            <person name="Alikhan N.F."/>
            <person name="Baker D."/>
            <person name="Gharbi K."/>
            <person name="Hall N."/>
            <person name="Watson M."/>
            <person name="Adriaenssens E.M."/>
            <person name="Foster-Nyarko E."/>
            <person name="Jarju S."/>
            <person name="Secka A."/>
            <person name="Antonio M."/>
            <person name="Oren A."/>
            <person name="Chaudhuri R.R."/>
            <person name="La Ragione R."/>
            <person name="Hildebrand F."/>
            <person name="Pallen M.J."/>
        </authorList>
    </citation>
    <scope>NUCLEOTIDE SEQUENCE</scope>
    <source>
        <strain evidence="1">13361</strain>
    </source>
</reference>
<dbReference type="CDD" id="cd05151">
    <property type="entry name" value="ChoK-like"/>
    <property type="match status" value="1"/>
</dbReference>
<evidence type="ECO:0000313" key="2">
    <source>
        <dbReference type="Proteomes" id="UP000886796"/>
    </source>
</evidence>
<dbReference type="PANTHER" id="PTHR22603">
    <property type="entry name" value="CHOLINE/ETHANOALAMINE KINASE"/>
    <property type="match status" value="1"/>
</dbReference>
<dbReference type="Proteomes" id="UP000886796">
    <property type="component" value="Unassembled WGS sequence"/>
</dbReference>
<organism evidence="1 2">
    <name type="scientific">Candidatus Faecousia excrementigallinarum</name>
    <dbReference type="NCBI Taxonomy" id="2840806"/>
    <lineage>
        <taxon>Bacteria</taxon>
        <taxon>Bacillati</taxon>
        <taxon>Bacillota</taxon>
        <taxon>Clostridia</taxon>
        <taxon>Eubacteriales</taxon>
        <taxon>Oscillospiraceae</taxon>
        <taxon>Faecousia</taxon>
    </lineage>
</organism>
<proteinExistence type="predicted"/>
<dbReference type="AlphaFoldDB" id="A0A9D1CM65"/>
<dbReference type="SUPFAM" id="SSF56112">
    <property type="entry name" value="Protein kinase-like (PK-like)"/>
    <property type="match status" value="1"/>
</dbReference>
<dbReference type="EMBL" id="DVFK01000080">
    <property type="protein sequence ID" value="HIQ67972.1"/>
    <property type="molecule type" value="Genomic_DNA"/>
</dbReference>
<dbReference type="Gene3D" id="3.30.200.20">
    <property type="entry name" value="Phosphorylase Kinase, domain 1"/>
    <property type="match status" value="1"/>
</dbReference>
<protein>
    <submittedName>
        <fullName evidence="1">Phosphotransferase family protein</fullName>
    </submittedName>
</protein>
<dbReference type="GO" id="GO:0006646">
    <property type="term" value="P:phosphatidylethanolamine biosynthetic process"/>
    <property type="evidence" value="ECO:0007669"/>
    <property type="project" value="TreeGrafter"/>
</dbReference>
<dbReference type="PANTHER" id="PTHR22603:SF66">
    <property type="entry name" value="ETHANOLAMINE KINASE"/>
    <property type="match status" value="1"/>
</dbReference>